<dbReference type="PANTHER" id="PTHR34989">
    <property type="entry name" value="PROTEIN HDED"/>
    <property type="match status" value="1"/>
</dbReference>
<feature type="transmembrane region" description="Helical" evidence="1">
    <location>
        <begin position="132"/>
        <end position="152"/>
    </location>
</feature>
<feature type="transmembrane region" description="Helical" evidence="1">
    <location>
        <begin position="101"/>
        <end position="125"/>
    </location>
</feature>
<keyword evidence="1" id="KW-1133">Transmembrane helix</keyword>
<keyword evidence="1" id="KW-0472">Membrane</keyword>
<keyword evidence="3" id="KW-1185">Reference proteome</keyword>
<organism evidence="2 3">
    <name type="scientific">Novosphingobium album</name>
    <name type="common">ex Liu et al. 2023</name>
    <dbReference type="NCBI Taxonomy" id="3031130"/>
    <lineage>
        <taxon>Bacteria</taxon>
        <taxon>Pseudomonadati</taxon>
        <taxon>Pseudomonadota</taxon>
        <taxon>Alphaproteobacteria</taxon>
        <taxon>Sphingomonadales</taxon>
        <taxon>Sphingomonadaceae</taxon>
        <taxon>Novosphingobium</taxon>
    </lineage>
</organism>
<accession>A0ABT5WUV4</accession>
<dbReference type="EMBL" id="JARESE010000062">
    <property type="protein sequence ID" value="MDE8653679.1"/>
    <property type="molecule type" value="Genomic_DNA"/>
</dbReference>
<dbReference type="PANTHER" id="PTHR34989:SF1">
    <property type="entry name" value="PROTEIN HDED"/>
    <property type="match status" value="1"/>
</dbReference>
<dbReference type="Proteomes" id="UP001216253">
    <property type="component" value="Unassembled WGS sequence"/>
</dbReference>
<sequence length="189" mass="19694">MIAHTSDTGMAAPDVKNGIEIWFIVLGALLAALGMIASINLLFATIATTYFVGALMFAGGIAQIIHAAGVRRLMRTALWALSGVLYLMAAGALLYDPLFAAAVLTFVLAAALAASGFVRAGFALLERPAGWGWVLVSGAFSIAAGVLILLGWPINSIWVLGLFLAIDLLIQGVTLMFLGFSIRAAAREG</sequence>
<dbReference type="InterPro" id="IPR005325">
    <property type="entry name" value="DUF308_memb"/>
</dbReference>
<gene>
    <name evidence="2" type="ORF">PYV00_18435</name>
</gene>
<evidence type="ECO:0000313" key="3">
    <source>
        <dbReference type="Proteomes" id="UP001216253"/>
    </source>
</evidence>
<feature type="transmembrane region" description="Helical" evidence="1">
    <location>
        <begin position="50"/>
        <end position="70"/>
    </location>
</feature>
<keyword evidence="1" id="KW-0812">Transmembrane</keyword>
<reference evidence="2 3" key="1">
    <citation type="submission" date="2023-03" db="EMBL/GenBank/DDBJ databases">
        <title>NovoSphingobium album sp. nov. isolated from polycyclic aromatic hydrocarbons- and heavy-metal polluted soil.</title>
        <authorList>
            <person name="Liu Z."/>
            <person name="Wang K."/>
        </authorList>
    </citation>
    <scope>NUCLEOTIDE SEQUENCE [LARGE SCALE GENOMIC DNA]</scope>
    <source>
        <strain evidence="2 3">H3SJ31-1</strain>
    </source>
</reference>
<proteinExistence type="predicted"/>
<name>A0ABT5WUV4_9SPHN</name>
<dbReference type="RefSeq" id="WP_275229763.1">
    <property type="nucleotide sequence ID" value="NZ_JARESE010000062.1"/>
</dbReference>
<feature type="transmembrane region" description="Helical" evidence="1">
    <location>
        <begin position="77"/>
        <end position="95"/>
    </location>
</feature>
<evidence type="ECO:0000313" key="2">
    <source>
        <dbReference type="EMBL" id="MDE8653679.1"/>
    </source>
</evidence>
<dbReference type="InterPro" id="IPR052712">
    <property type="entry name" value="Acid_resist_chaperone_HdeD"/>
</dbReference>
<feature type="transmembrane region" description="Helical" evidence="1">
    <location>
        <begin position="21"/>
        <end position="44"/>
    </location>
</feature>
<feature type="transmembrane region" description="Helical" evidence="1">
    <location>
        <begin position="158"/>
        <end position="180"/>
    </location>
</feature>
<protein>
    <submittedName>
        <fullName evidence="2">HdeD family acid-resistance protein</fullName>
    </submittedName>
</protein>
<evidence type="ECO:0000256" key="1">
    <source>
        <dbReference type="SAM" id="Phobius"/>
    </source>
</evidence>
<dbReference type="Pfam" id="PF03729">
    <property type="entry name" value="DUF308"/>
    <property type="match status" value="1"/>
</dbReference>
<comment type="caution">
    <text evidence="2">The sequence shown here is derived from an EMBL/GenBank/DDBJ whole genome shotgun (WGS) entry which is preliminary data.</text>
</comment>